<comment type="caution">
    <text evidence="3">The sequence shown here is derived from an EMBL/GenBank/DDBJ whole genome shotgun (WGS) entry which is preliminary data.</text>
</comment>
<sequence>MEAKSRSSIKTSKTAAEKKEPKEPNNPTAKKTMSETVPVSQDGAKSDGAESQGVMAPSENKGHADEQDTSNGGGEGSGYESLKPVLLAVGVTVAALAVIVGVVFLARKK</sequence>
<feature type="transmembrane region" description="Helical" evidence="2">
    <location>
        <begin position="85"/>
        <end position="106"/>
    </location>
</feature>
<feature type="compositionally biased region" description="Polar residues" evidence="1">
    <location>
        <begin position="1"/>
        <end position="12"/>
    </location>
</feature>
<name>A0A8T2J6L8_9PIPI</name>
<feature type="region of interest" description="Disordered" evidence="1">
    <location>
        <begin position="1"/>
        <end position="80"/>
    </location>
</feature>
<gene>
    <name evidence="3" type="ORF">GDO86_008644</name>
</gene>
<dbReference type="Proteomes" id="UP000812440">
    <property type="component" value="Chromosome 4"/>
</dbReference>
<evidence type="ECO:0008006" key="5">
    <source>
        <dbReference type="Google" id="ProtNLM"/>
    </source>
</evidence>
<dbReference type="AlphaFoldDB" id="A0A8T2J6L8"/>
<evidence type="ECO:0000313" key="3">
    <source>
        <dbReference type="EMBL" id="KAG8438036.1"/>
    </source>
</evidence>
<reference evidence="3" key="1">
    <citation type="thesis" date="2020" institute="ProQuest LLC" country="789 East Eisenhower Parkway, Ann Arbor, MI, USA">
        <title>Comparative Genomics and Chromosome Evolution.</title>
        <authorList>
            <person name="Mudd A.B."/>
        </authorList>
    </citation>
    <scope>NUCLEOTIDE SEQUENCE</scope>
    <source>
        <strain evidence="3">Female2</strain>
        <tissue evidence="3">Blood</tissue>
    </source>
</reference>
<proteinExistence type="predicted"/>
<protein>
    <recommendedName>
        <fullName evidence="5">Cell cycle exit and neuronal differentiation protein 1</fullName>
    </recommendedName>
</protein>
<dbReference type="GO" id="GO:0021933">
    <property type="term" value="P:radial glia guided migration of cerebellar granule cell"/>
    <property type="evidence" value="ECO:0007669"/>
    <property type="project" value="TreeGrafter"/>
</dbReference>
<keyword evidence="4" id="KW-1185">Reference proteome</keyword>
<dbReference type="GO" id="GO:0021686">
    <property type="term" value="P:cerebellar granular layer maturation"/>
    <property type="evidence" value="ECO:0007669"/>
    <property type="project" value="TreeGrafter"/>
</dbReference>
<organism evidence="3 4">
    <name type="scientific">Hymenochirus boettgeri</name>
    <name type="common">Congo dwarf clawed frog</name>
    <dbReference type="NCBI Taxonomy" id="247094"/>
    <lineage>
        <taxon>Eukaryota</taxon>
        <taxon>Metazoa</taxon>
        <taxon>Chordata</taxon>
        <taxon>Craniata</taxon>
        <taxon>Vertebrata</taxon>
        <taxon>Euteleostomi</taxon>
        <taxon>Amphibia</taxon>
        <taxon>Batrachia</taxon>
        <taxon>Anura</taxon>
        <taxon>Pipoidea</taxon>
        <taxon>Pipidae</taxon>
        <taxon>Pipinae</taxon>
        <taxon>Hymenochirus</taxon>
    </lineage>
</organism>
<dbReference type="PANTHER" id="PTHR36683">
    <property type="entry name" value="CELL CYCLE EXIT AND NEURONAL DIFFERENTIATION PROTEIN 1"/>
    <property type="match status" value="1"/>
</dbReference>
<dbReference type="EMBL" id="JAACNH010000007">
    <property type="protein sequence ID" value="KAG8438036.1"/>
    <property type="molecule type" value="Genomic_DNA"/>
</dbReference>
<evidence type="ECO:0000256" key="1">
    <source>
        <dbReference type="SAM" id="MobiDB-lite"/>
    </source>
</evidence>
<dbReference type="PANTHER" id="PTHR36683:SF1">
    <property type="entry name" value="CELL CYCLE EXIT AND NEURONAL DIFFERENTIATION PROTEIN 1"/>
    <property type="match status" value="1"/>
</dbReference>
<evidence type="ECO:0000256" key="2">
    <source>
        <dbReference type="SAM" id="Phobius"/>
    </source>
</evidence>
<dbReference type="Pfam" id="PF15677">
    <property type="entry name" value="CEND1"/>
    <property type="match status" value="1"/>
</dbReference>
<evidence type="ECO:0000313" key="4">
    <source>
        <dbReference type="Proteomes" id="UP000812440"/>
    </source>
</evidence>
<keyword evidence="2" id="KW-1133">Transmembrane helix</keyword>
<keyword evidence="2" id="KW-0472">Membrane</keyword>
<dbReference type="InterPro" id="IPR020162">
    <property type="entry name" value="Cend1"/>
</dbReference>
<dbReference type="GO" id="GO:0021702">
    <property type="term" value="P:cerebellar Purkinje cell differentiation"/>
    <property type="evidence" value="ECO:0007669"/>
    <property type="project" value="TreeGrafter"/>
</dbReference>
<keyword evidence="2" id="KW-0812">Transmembrane</keyword>
<accession>A0A8T2J6L8</accession>